<protein>
    <submittedName>
        <fullName evidence="1">Uncharacterized protein</fullName>
    </submittedName>
</protein>
<sequence>MKSDGQTGKKEPVTAKFTCRTALISEAMQMPGVGKPHACPPADDIADNKARIPYLSEVQSHPDKNYTIF</sequence>
<dbReference type="EMBL" id="BEXT01000001">
    <property type="protein sequence ID" value="GBC59550.1"/>
    <property type="molecule type" value="Genomic_DNA"/>
</dbReference>
<gene>
    <name evidence="1" type="ORF">DENIS_0489</name>
</gene>
<dbReference type="AlphaFoldDB" id="A0A401FRG9"/>
<name>A0A401FRG9_9BACT</name>
<comment type="caution">
    <text evidence="1">The sequence shown here is derived from an EMBL/GenBank/DDBJ whole genome shotgun (WGS) entry which is preliminary data.</text>
</comment>
<evidence type="ECO:0000313" key="2">
    <source>
        <dbReference type="Proteomes" id="UP000288096"/>
    </source>
</evidence>
<organism evidence="1 2">
    <name type="scientific">Desulfonema ishimotonii</name>
    <dbReference type="NCBI Taxonomy" id="45657"/>
    <lineage>
        <taxon>Bacteria</taxon>
        <taxon>Pseudomonadati</taxon>
        <taxon>Thermodesulfobacteriota</taxon>
        <taxon>Desulfobacteria</taxon>
        <taxon>Desulfobacterales</taxon>
        <taxon>Desulfococcaceae</taxon>
        <taxon>Desulfonema</taxon>
    </lineage>
</organism>
<proteinExistence type="predicted"/>
<reference evidence="2" key="1">
    <citation type="submission" date="2017-11" db="EMBL/GenBank/DDBJ databases">
        <authorList>
            <person name="Watanabe M."/>
            <person name="Kojima H."/>
        </authorList>
    </citation>
    <scope>NUCLEOTIDE SEQUENCE [LARGE SCALE GENOMIC DNA]</scope>
    <source>
        <strain evidence="2">Tokyo 01</strain>
    </source>
</reference>
<evidence type="ECO:0000313" key="1">
    <source>
        <dbReference type="EMBL" id="GBC59550.1"/>
    </source>
</evidence>
<accession>A0A401FRG9</accession>
<reference evidence="2" key="2">
    <citation type="submission" date="2019-01" db="EMBL/GenBank/DDBJ databases">
        <title>Genome sequence of Desulfonema ishimotonii strain Tokyo 01.</title>
        <authorList>
            <person name="Fukui M."/>
        </authorList>
    </citation>
    <scope>NUCLEOTIDE SEQUENCE [LARGE SCALE GENOMIC DNA]</scope>
    <source>
        <strain evidence="2">Tokyo 01</strain>
    </source>
</reference>
<dbReference type="Proteomes" id="UP000288096">
    <property type="component" value="Unassembled WGS sequence"/>
</dbReference>
<keyword evidence="2" id="KW-1185">Reference proteome</keyword>